<comment type="caution">
    <text evidence="1">The sequence shown here is derived from an EMBL/GenBank/DDBJ whole genome shotgun (WGS) entry which is preliminary data.</text>
</comment>
<gene>
    <name evidence="1" type="ORF">PPSIR1_39310</name>
</gene>
<organism evidence="1 2">
    <name type="scientific">Plesiocystis pacifica SIR-1</name>
    <dbReference type="NCBI Taxonomy" id="391625"/>
    <lineage>
        <taxon>Bacteria</taxon>
        <taxon>Pseudomonadati</taxon>
        <taxon>Myxococcota</taxon>
        <taxon>Polyangia</taxon>
        <taxon>Nannocystales</taxon>
        <taxon>Nannocystaceae</taxon>
        <taxon>Plesiocystis</taxon>
    </lineage>
</organism>
<dbReference type="AlphaFoldDB" id="A6FXZ2"/>
<evidence type="ECO:0000313" key="2">
    <source>
        <dbReference type="Proteomes" id="UP000005801"/>
    </source>
</evidence>
<sequence>MVRLQALYGRGTAINFTYVHDFVYGFDWAKWVRREPSVQRDVPGPFSAEFLGYMERRGHELLELIAADDGKYPTLAAGVPRNPFPFSREPAAEVELHAELARRDLIPVPTWDAGAIAIDWDQRWREPFQDRRVEVAGELGLLS</sequence>
<dbReference type="EMBL" id="ABCS01000003">
    <property type="protein sequence ID" value="EDM81371.1"/>
    <property type="molecule type" value="Genomic_DNA"/>
</dbReference>
<name>A6FXZ2_9BACT</name>
<dbReference type="STRING" id="391625.PPSIR1_39310"/>
<proteinExistence type="predicted"/>
<keyword evidence="2" id="KW-1185">Reference proteome</keyword>
<dbReference type="eggNOG" id="ENOG5033ZUX">
    <property type="taxonomic scope" value="Bacteria"/>
</dbReference>
<reference evidence="1 2" key="1">
    <citation type="submission" date="2007-06" db="EMBL/GenBank/DDBJ databases">
        <authorList>
            <person name="Shimkets L."/>
            <person name="Ferriera S."/>
            <person name="Johnson J."/>
            <person name="Kravitz S."/>
            <person name="Beeson K."/>
            <person name="Sutton G."/>
            <person name="Rogers Y.-H."/>
            <person name="Friedman R."/>
            <person name="Frazier M."/>
            <person name="Venter J.C."/>
        </authorList>
    </citation>
    <scope>NUCLEOTIDE SEQUENCE [LARGE SCALE GENOMIC DNA]</scope>
    <source>
        <strain evidence="1 2">SIR-1</strain>
    </source>
</reference>
<protein>
    <submittedName>
        <fullName evidence="1">Uncharacterized protein</fullName>
    </submittedName>
</protein>
<accession>A6FXZ2</accession>
<evidence type="ECO:0000313" key="1">
    <source>
        <dbReference type="EMBL" id="EDM81371.1"/>
    </source>
</evidence>
<dbReference type="Proteomes" id="UP000005801">
    <property type="component" value="Unassembled WGS sequence"/>
</dbReference>